<dbReference type="PANTHER" id="PTHR13774">
    <property type="entry name" value="PHENAZINE BIOSYNTHESIS PROTEIN"/>
    <property type="match status" value="1"/>
</dbReference>
<dbReference type="NCBIfam" id="TIGR00654">
    <property type="entry name" value="PhzF_family"/>
    <property type="match status" value="1"/>
</dbReference>
<comment type="caution">
    <text evidence="2">The sequence shown here is derived from an EMBL/GenBank/DDBJ whole genome shotgun (WGS) entry which is preliminary data.</text>
</comment>
<name>A0A2T2WYW1_9FIRM</name>
<evidence type="ECO:0000256" key="1">
    <source>
        <dbReference type="PIRSR" id="PIRSR016184-1"/>
    </source>
</evidence>
<evidence type="ECO:0000313" key="2">
    <source>
        <dbReference type="EMBL" id="PSR27428.1"/>
    </source>
</evidence>
<sequence>MQVDVFSPESGQVLGGNPLAVFYDVPGFLDVSTMQAIARELNCPETTFVTQPPEREGRYRVRIFTPYQELPFAGHPTLGTYFVLKAKGLLEGPGMQISGAGDTSCSEDERGWIWIVPPKGHVRDVLVSATRLASAFGVGDIFLDETMPPAVCGTGIDHLVVFITNSEILPDLEPLLPRIAALQYDLGVQGVYVVAMVGPTTYRARFFNKEGEDPATGSAAAGFATYLMQSAGETAIRRYIISQGTEMGRTSEIHVRLNALSLGSLELGGRVFPVVDGTFYV</sequence>
<feature type="active site" evidence="1">
    <location>
        <position position="45"/>
    </location>
</feature>
<gene>
    <name evidence="2" type="ORF">C7B43_11850</name>
</gene>
<dbReference type="AlphaFoldDB" id="A0A2T2WYW1"/>
<dbReference type="InterPro" id="IPR003719">
    <property type="entry name" value="Phenazine_PhzF-like"/>
</dbReference>
<accession>A0A2T2WYW1</accession>
<proteinExistence type="predicted"/>
<organism evidence="2 3">
    <name type="scientific">Sulfobacillus benefaciens</name>
    <dbReference type="NCBI Taxonomy" id="453960"/>
    <lineage>
        <taxon>Bacteria</taxon>
        <taxon>Bacillati</taxon>
        <taxon>Bacillota</taxon>
        <taxon>Clostridia</taxon>
        <taxon>Eubacteriales</taxon>
        <taxon>Clostridiales Family XVII. Incertae Sedis</taxon>
        <taxon>Sulfobacillus</taxon>
    </lineage>
</organism>
<dbReference type="Proteomes" id="UP000242699">
    <property type="component" value="Unassembled WGS sequence"/>
</dbReference>
<dbReference type="GO" id="GO:0005737">
    <property type="term" value="C:cytoplasm"/>
    <property type="evidence" value="ECO:0007669"/>
    <property type="project" value="TreeGrafter"/>
</dbReference>
<reference evidence="2 3" key="1">
    <citation type="journal article" date="2014" name="BMC Genomics">
        <title>Comparison of environmental and isolate Sulfobacillus genomes reveals diverse carbon, sulfur, nitrogen, and hydrogen metabolisms.</title>
        <authorList>
            <person name="Justice N.B."/>
            <person name="Norman A."/>
            <person name="Brown C.T."/>
            <person name="Singh A."/>
            <person name="Thomas B.C."/>
            <person name="Banfield J.F."/>
        </authorList>
    </citation>
    <scope>NUCLEOTIDE SEQUENCE [LARGE SCALE GENOMIC DNA]</scope>
    <source>
        <strain evidence="2">AMDSBA1</strain>
    </source>
</reference>
<dbReference type="GO" id="GO:0016853">
    <property type="term" value="F:isomerase activity"/>
    <property type="evidence" value="ECO:0007669"/>
    <property type="project" value="TreeGrafter"/>
</dbReference>
<dbReference type="Gene3D" id="3.10.310.10">
    <property type="entry name" value="Diaminopimelate Epimerase, Chain A, domain 1"/>
    <property type="match status" value="2"/>
</dbReference>
<dbReference type="PANTHER" id="PTHR13774:SF32">
    <property type="entry name" value="ANTISENSE-ENHANCING SEQUENCE 1"/>
    <property type="match status" value="1"/>
</dbReference>
<evidence type="ECO:0008006" key="4">
    <source>
        <dbReference type="Google" id="ProtNLM"/>
    </source>
</evidence>
<dbReference type="Pfam" id="PF02567">
    <property type="entry name" value="PhzC-PhzF"/>
    <property type="match status" value="1"/>
</dbReference>
<dbReference type="EMBL" id="PXYT01000026">
    <property type="protein sequence ID" value="PSR27428.1"/>
    <property type="molecule type" value="Genomic_DNA"/>
</dbReference>
<evidence type="ECO:0000313" key="3">
    <source>
        <dbReference type="Proteomes" id="UP000242699"/>
    </source>
</evidence>
<dbReference type="PIRSF" id="PIRSF016184">
    <property type="entry name" value="PhzC_PhzF"/>
    <property type="match status" value="1"/>
</dbReference>
<protein>
    <recommendedName>
        <fullName evidence="4">PhzF family phenazine biosynthesis protein</fullName>
    </recommendedName>
</protein>
<dbReference type="SUPFAM" id="SSF54506">
    <property type="entry name" value="Diaminopimelate epimerase-like"/>
    <property type="match status" value="1"/>
</dbReference>